<sequence length="200" mass="22667">MFGLNHTDSAALEAIRQHLLGDEVHVQTTSSDNAAMFSQNENCGEVARKPDMTRNDTVYAHSGRCKVITWDFCDSVVRMREEAMVERGCNAQPYERHYRGIRRRPWGKCAAEIRDPMKNGARTWLGTYDTAEEAALAYDRAAFKMRGAKAKLNFPHLIGSNEWKPIPVARNGCETVSGIDEHSPKLKRRKSDNEAYVTVY</sequence>
<reference evidence="1 2" key="1">
    <citation type="journal article" date="2022" name="DNA Res.">
        <title>Chromosomal-level genome assembly of the orchid tree Bauhinia variegata (Leguminosae; Cercidoideae) supports the allotetraploid origin hypothesis of Bauhinia.</title>
        <authorList>
            <person name="Zhong Y."/>
            <person name="Chen Y."/>
            <person name="Zheng D."/>
            <person name="Pang J."/>
            <person name="Liu Y."/>
            <person name="Luo S."/>
            <person name="Meng S."/>
            <person name="Qian L."/>
            <person name="Wei D."/>
            <person name="Dai S."/>
            <person name="Zhou R."/>
        </authorList>
    </citation>
    <scope>NUCLEOTIDE SEQUENCE [LARGE SCALE GENOMIC DNA]</scope>
    <source>
        <strain evidence="1">BV-YZ2020</strain>
    </source>
</reference>
<evidence type="ECO:0000313" key="1">
    <source>
        <dbReference type="EMBL" id="KAI4356638.1"/>
    </source>
</evidence>
<protein>
    <submittedName>
        <fullName evidence="1">Uncharacterized protein</fullName>
    </submittedName>
</protein>
<gene>
    <name evidence="1" type="ORF">L6164_000644</name>
</gene>
<evidence type="ECO:0000313" key="2">
    <source>
        <dbReference type="Proteomes" id="UP000828941"/>
    </source>
</evidence>
<proteinExistence type="predicted"/>
<name>A0ACB9Q784_BAUVA</name>
<accession>A0ACB9Q784</accession>
<dbReference type="EMBL" id="CM039426">
    <property type="protein sequence ID" value="KAI4356638.1"/>
    <property type="molecule type" value="Genomic_DNA"/>
</dbReference>
<dbReference type="Proteomes" id="UP000828941">
    <property type="component" value="Chromosome 1"/>
</dbReference>
<keyword evidence="2" id="KW-1185">Reference proteome</keyword>
<organism evidence="1 2">
    <name type="scientific">Bauhinia variegata</name>
    <name type="common">Purple orchid tree</name>
    <name type="synonym">Phanera variegata</name>
    <dbReference type="NCBI Taxonomy" id="167791"/>
    <lineage>
        <taxon>Eukaryota</taxon>
        <taxon>Viridiplantae</taxon>
        <taxon>Streptophyta</taxon>
        <taxon>Embryophyta</taxon>
        <taxon>Tracheophyta</taxon>
        <taxon>Spermatophyta</taxon>
        <taxon>Magnoliopsida</taxon>
        <taxon>eudicotyledons</taxon>
        <taxon>Gunneridae</taxon>
        <taxon>Pentapetalae</taxon>
        <taxon>rosids</taxon>
        <taxon>fabids</taxon>
        <taxon>Fabales</taxon>
        <taxon>Fabaceae</taxon>
        <taxon>Cercidoideae</taxon>
        <taxon>Cercideae</taxon>
        <taxon>Bauhiniinae</taxon>
        <taxon>Bauhinia</taxon>
    </lineage>
</organism>
<comment type="caution">
    <text evidence="1">The sequence shown here is derived from an EMBL/GenBank/DDBJ whole genome shotgun (WGS) entry which is preliminary data.</text>
</comment>